<reference evidence="2" key="1">
    <citation type="submission" date="2023-03" db="EMBL/GenBank/DDBJ databases">
        <title>Massive genome expansion in bonnet fungi (Mycena s.s.) driven by repeated elements and novel gene families across ecological guilds.</title>
        <authorList>
            <consortium name="Lawrence Berkeley National Laboratory"/>
            <person name="Harder C.B."/>
            <person name="Miyauchi S."/>
            <person name="Viragh M."/>
            <person name="Kuo A."/>
            <person name="Thoen E."/>
            <person name="Andreopoulos B."/>
            <person name="Lu D."/>
            <person name="Skrede I."/>
            <person name="Drula E."/>
            <person name="Henrissat B."/>
            <person name="Morin E."/>
            <person name="Kohler A."/>
            <person name="Barry K."/>
            <person name="LaButti K."/>
            <person name="Morin E."/>
            <person name="Salamov A."/>
            <person name="Lipzen A."/>
            <person name="Mereny Z."/>
            <person name="Hegedus B."/>
            <person name="Baldrian P."/>
            <person name="Stursova M."/>
            <person name="Weitz H."/>
            <person name="Taylor A."/>
            <person name="Grigoriev I.V."/>
            <person name="Nagy L.G."/>
            <person name="Martin F."/>
            <person name="Kauserud H."/>
        </authorList>
    </citation>
    <scope>NUCLEOTIDE SEQUENCE</scope>
    <source>
        <strain evidence="2">9284</strain>
    </source>
</reference>
<evidence type="ECO:0008006" key="4">
    <source>
        <dbReference type="Google" id="ProtNLM"/>
    </source>
</evidence>
<protein>
    <recommendedName>
        <fullName evidence="4">F-box domain-containing protein</fullName>
    </recommendedName>
</protein>
<dbReference type="AlphaFoldDB" id="A0AAD7BN14"/>
<name>A0AAD7BN14_9AGAR</name>
<dbReference type="Proteomes" id="UP001221142">
    <property type="component" value="Unassembled WGS sequence"/>
</dbReference>
<comment type="caution">
    <text evidence="2">The sequence shown here is derived from an EMBL/GenBank/DDBJ whole genome shotgun (WGS) entry which is preliminary data.</text>
</comment>
<evidence type="ECO:0000313" key="3">
    <source>
        <dbReference type="Proteomes" id="UP001221142"/>
    </source>
</evidence>
<gene>
    <name evidence="2" type="ORF">FB45DRAFT_67261</name>
</gene>
<dbReference type="EMBL" id="JARKIF010000012">
    <property type="protein sequence ID" value="KAJ7625494.1"/>
    <property type="molecule type" value="Genomic_DNA"/>
</dbReference>
<evidence type="ECO:0000256" key="1">
    <source>
        <dbReference type="SAM" id="MobiDB-lite"/>
    </source>
</evidence>
<proteinExistence type="predicted"/>
<feature type="region of interest" description="Disordered" evidence="1">
    <location>
        <begin position="66"/>
        <end position="90"/>
    </location>
</feature>
<keyword evidence="3" id="KW-1185">Reference proteome</keyword>
<sequence length="155" mass="16602">MIGLGKLPQSCLGLYNLAKVPAVVLSLPSSLYRSFAETMSSTHNARGHDNISNIPPELLGRIFQLAQPSDPEPDEDEYGDPPPSGRPVGNPVEVVASHVSVYWRNVALGLGALWRDIIIQKDETAGKVSCLPGAVRAMPSSTFGLIFGVRGRRAP</sequence>
<accession>A0AAD7BN14</accession>
<organism evidence="2 3">
    <name type="scientific">Roridomyces roridus</name>
    <dbReference type="NCBI Taxonomy" id="1738132"/>
    <lineage>
        <taxon>Eukaryota</taxon>
        <taxon>Fungi</taxon>
        <taxon>Dikarya</taxon>
        <taxon>Basidiomycota</taxon>
        <taxon>Agaricomycotina</taxon>
        <taxon>Agaricomycetes</taxon>
        <taxon>Agaricomycetidae</taxon>
        <taxon>Agaricales</taxon>
        <taxon>Marasmiineae</taxon>
        <taxon>Mycenaceae</taxon>
        <taxon>Roridomyces</taxon>
    </lineage>
</organism>
<evidence type="ECO:0000313" key="2">
    <source>
        <dbReference type="EMBL" id="KAJ7625494.1"/>
    </source>
</evidence>